<accession>A0A2D0KN73</accession>
<dbReference type="GO" id="GO:0004845">
    <property type="term" value="F:uracil phosphoribosyltransferase activity"/>
    <property type="evidence" value="ECO:0007669"/>
    <property type="project" value="UniProtKB-EC"/>
</dbReference>
<keyword evidence="3" id="KW-1185">Reference proteome</keyword>
<proteinExistence type="inferred from homology"/>
<dbReference type="PANTHER" id="PTHR47505">
    <property type="entry name" value="DNA UTILIZATION PROTEIN YHGH"/>
    <property type="match status" value="1"/>
</dbReference>
<comment type="similarity">
    <text evidence="1">Belongs to the ComF/GntX family.</text>
</comment>
<dbReference type="SUPFAM" id="SSF53271">
    <property type="entry name" value="PRTase-like"/>
    <property type="match status" value="1"/>
</dbReference>
<name>A0A2D0KN73_9GAMM</name>
<evidence type="ECO:0000313" key="2">
    <source>
        <dbReference type="EMBL" id="PHM64677.1"/>
    </source>
</evidence>
<sequence length="209" mass="23318">MCFFGFAIKKFAKIGLSFFDSPIILKSYLGYALDKHSVGSTFLGYNGAGHPIFDTVRTEIGQALYQLKYHNNFQYINQLSHCIVEEIVKPYFPKIGFVIPMPASNIRKVQPVSELAKQVARLINSPFFDGILLKATGGTSLKNLSNKEEKEEAIGNSFSIEDTIKNEGKWNVLLVDDLFHTGATMEAACNALSSYSKVKSIYVATLTWR</sequence>
<reference evidence="2 3" key="1">
    <citation type="journal article" date="2017" name="Nat. Microbiol.">
        <title>Natural product diversity associated with the nematode symbionts Photorhabdus and Xenorhabdus.</title>
        <authorList>
            <person name="Tobias N.J."/>
            <person name="Wolff H."/>
            <person name="Djahanschiri B."/>
            <person name="Grundmann F."/>
            <person name="Kronenwerth M."/>
            <person name="Shi Y.M."/>
            <person name="Simonyi S."/>
            <person name="Grun P."/>
            <person name="Shapiro-Ilan D."/>
            <person name="Pidot S.J."/>
            <person name="Stinear T.P."/>
            <person name="Ebersberger I."/>
            <person name="Bode H.B."/>
        </authorList>
    </citation>
    <scope>NUCLEOTIDE SEQUENCE [LARGE SCALE GENOMIC DNA]</scope>
    <source>
        <strain evidence="2 3">DSM 17904</strain>
    </source>
</reference>
<evidence type="ECO:0000256" key="1">
    <source>
        <dbReference type="ARBA" id="ARBA00008007"/>
    </source>
</evidence>
<keyword evidence="2" id="KW-0808">Transferase</keyword>
<dbReference type="Gene3D" id="3.40.50.2020">
    <property type="match status" value="1"/>
</dbReference>
<dbReference type="CDD" id="cd06223">
    <property type="entry name" value="PRTases_typeI"/>
    <property type="match status" value="1"/>
</dbReference>
<dbReference type="EMBL" id="NJAJ01000025">
    <property type="protein sequence ID" value="PHM64677.1"/>
    <property type="molecule type" value="Genomic_DNA"/>
</dbReference>
<dbReference type="AlphaFoldDB" id="A0A2D0KN73"/>
<protein>
    <submittedName>
        <fullName evidence="2">Bifunctional protein PyrR</fullName>
        <ecNumber evidence="2">2.4.2.9</ecNumber>
    </submittedName>
</protein>
<dbReference type="Proteomes" id="UP000222366">
    <property type="component" value="Unassembled WGS sequence"/>
</dbReference>
<dbReference type="InterPro" id="IPR029057">
    <property type="entry name" value="PRTase-like"/>
</dbReference>
<dbReference type="EC" id="2.4.2.9" evidence="2"/>
<dbReference type="InterPro" id="IPR000836">
    <property type="entry name" value="PRTase_dom"/>
</dbReference>
<dbReference type="PANTHER" id="PTHR47505:SF1">
    <property type="entry name" value="DNA UTILIZATION PROTEIN YHGH"/>
    <property type="match status" value="1"/>
</dbReference>
<comment type="caution">
    <text evidence="2">The sequence shown here is derived from an EMBL/GenBank/DDBJ whole genome shotgun (WGS) entry which is preliminary data.</text>
</comment>
<dbReference type="InterPro" id="IPR051910">
    <property type="entry name" value="ComF/GntX_DNA_util-trans"/>
</dbReference>
<keyword evidence="2" id="KW-0328">Glycosyltransferase</keyword>
<organism evidence="2 3">
    <name type="scientific">Xenorhabdus stockiae</name>
    <dbReference type="NCBI Taxonomy" id="351614"/>
    <lineage>
        <taxon>Bacteria</taxon>
        <taxon>Pseudomonadati</taxon>
        <taxon>Pseudomonadota</taxon>
        <taxon>Gammaproteobacteria</taxon>
        <taxon>Enterobacterales</taxon>
        <taxon>Morganellaceae</taxon>
        <taxon>Xenorhabdus</taxon>
    </lineage>
</organism>
<evidence type="ECO:0000313" key="3">
    <source>
        <dbReference type="Proteomes" id="UP000222366"/>
    </source>
</evidence>
<gene>
    <name evidence="2" type="primary">pyrR</name>
    <name evidence="2" type="ORF">Xsto_02693</name>
</gene>